<dbReference type="SMART" id="SM01086">
    <property type="entry name" value="ClpB_D2-small"/>
    <property type="match status" value="1"/>
</dbReference>
<dbReference type="InterPro" id="IPR019489">
    <property type="entry name" value="Clp_ATPase_C"/>
</dbReference>
<feature type="domain" description="Clp ATPase C-terminal" evidence="3">
    <location>
        <begin position="1"/>
        <end position="57"/>
    </location>
</feature>
<protein>
    <submittedName>
        <fullName evidence="4">ATP-dependent Clp protease ATP-binding subunit ClpB</fullName>
    </submittedName>
</protein>
<keyword evidence="4" id="KW-0645">Protease</keyword>
<evidence type="ECO:0000256" key="2">
    <source>
        <dbReference type="ARBA" id="ARBA00022840"/>
    </source>
</evidence>
<keyword evidence="1" id="KW-0547">Nucleotide-binding</keyword>
<dbReference type="GO" id="GO:0006508">
    <property type="term" value="P:proteolysis"/>
    <property type="evidence" value="ECO:0007669"/>
    <property type="project" value="UniProtKB-KW"/>
</dbReference>
<comment type="caution">
    <text evidence="4">The sequence shown here is derived from an EMBL/GenBank/DDBJ whole genome shotgun (WGS) entry which is preliminary data.</text>
</comment>
<evidence type="ECO:0000256" key="1">
    <source>
        <dbReference type="ARBA" id="ARBA00022741"/>
    </source>
</evidence>
<dbReference type="Gene3D" id="1.10.8.60">
    <property type="match status" value="1"/>
</dbReference>
<evidence type="ECO:0000259" key="3">
    <source>
        <dbReference type="SMART" id="SM01086"/>
    </source>
</evidence>
<proteinExistence type="predicted"/>
<organism evidence="4 5">
    <name type="scientific">Hymenobacter artigasi</name>
    <dbReference type="NCBI Taxonomy" id="2719616"/>
    <lineage>
        <taxon>Bacteria</taxon>
        <taxon>Pseudomonadati</taxon>
        <taxon>Bacteroidota</taxon>
        <taxon>Cytophagia</taxon>
        <taxon>Cytophagales</taxon>
        <taxon>Hymenobacteraceae</taxon>
        <taxon>Hymenobacter</taxon>
    </lineage>
</organism>
<reference evidence="4 5" key="1">
    <citation type="submission" date="2020-03" db="EMBL/GenBank/DDBJ databases">
        <title>Genomic Encyclopedia of Type Strains, Phase IV (KMG-V): Genome sequencing to study the core and pangenomes of soil and plant-associated prokaryotes.</title>
        <authorList>
            <person name="Whitman W."/>
        </authorList>
    </citation>
    <scope>NUCLEOTIDE SEQUENCE [LARGE SCALE GENOMIC DNA]</scope>
    <source>
        <strain evidence="4 5">1B</strain>
    </source>
</reference>
<sequence length="65" mass="7119">MLDHLGEAGFDPQFGARPLKRVLQRVILNELSKDILSGRVSKDAVVEAVLEDGAVKFENVEMPAV</sequence>
<keyword evidence="5" id="KW-1185">Reference proteome</keyword>
<dbReference type="Pfam" id="PF10431">
    <property type="entry name" value="ClpB_D2-small"/>
    <property type="match status" value="1"/>
</dbReference>
<evidence type="ECO:0000313" key="5">
    <source>
        <dbReference type="Proteomes" id="UP000717634"/>
    </source>
</evidence>
<keyword evidence="4" id="KW-0378">Hydrolase</keyword>
<dbReference type="GO" id="GO:0005524">
    <property type="term" value="F:ATP binding"/>
    <property type="evidence" value="ECO:0007669"/>
    <property type="project" value="UniProtKB-KW"/>
</dbReference>
<dbReference type="Proteomes" id="UP000717634">
    <property type="component" value="Unassembled WGS sequence"/>
</dbReference>
<dbReference type="EMBL" id="JAAVTK010000007">
    <property type="protein sequence ID" value="NKI90037.1"/>
    <property type="molecule type" value="Genomic_DNA"/>
</dbReference>
<evidence type="ECO:0000313" key="4">
    <source>
        <dbReference type="EMBL" id="NKI90037.1"/>
    </source>
</evidence>
<dbReference type="GO" id="GO:0008233">
    <property type="term" value="F:peptidase activity"/>
    <property type="evidence" value="ECO:0007669"/>
    <property type="project" value="UniProtKB-KW"/>
</dbReference>
<name>A0ABX1HLY2_9BACT</name>
<keyword evidence="2 4" id="KW-0067">ATP-binding</keyword>
<gene>
    <name evidence="4" type="ORF">HBN54_002636</name>
</gene>
<accession>A0ABX1HLY2</accession>